<dbReference type="AlphaFoldDB" id="A0A841IX84"/>
<keyword evidence="10" id="KW-1185">Reference proteome</keyword>
<name>A0A841IX84_9ACTN</name>
<dbReference type="GO" id="GO:0003677">
    <property type="term" value="F:DNA binding"/>
    <property type="evidence" value="ECO:0007669"/>
    <property type="project" value="UniProtKB-KW"/>
</dbReference>
<reference evidence="9 10" key="1">
    <citation type="submission" date="2020-08" db="EMBL/GenBank/DDBJ databases">
        <title>Genomic Encyclopedia of Type Strains, Phase III (KMG-III): the genomes of soil and plant-associated and newly described type strains.</title>
        <authorList>
            <person name="Whitman W."/>
        </authorList>
    </citation>
    <scope>NUCLEOTIDE SEQUENCE [LARGE SCALE GENOMIC DNA]</scope>
    <source>
        <strain evidence="9 10">CECT 8712</strain>
    </source>
</reference>
<dbReference type="Pfam" id="PF04539">
    <property type="entry name" value="Sigma70_r3"/>
    <property type="match status" value="1"/>
</dbReference>
<feature type="region of interest" description="Disordered" evidence="5">
    <location>
        <begin position="1"/>
        <end position="23"/>
    </location>
</feature>
<dbReference type="InterPro" id="IPR013325">
    <property type="entry name" value="RNA_pol_sigma_r2"/>
</dbReference>
<dbReference type="InterPro" id="IPR000943">
    <property type="entry name" value="RNA_pol_sigma70"/>
</dbReference>
<dbReference type="RefSeq" id="WP_184293329.1">
    <property type="nucleotide sequence ID" value="NZ_JACHJO010000012.1"/>
</dbReference>
<feature type="domain" description="RNA polymerase sigma-70 region 2" evidence="7">
    <location>
        <begin position="54"/>
        <end position="121"/>
    </location>
</feature>
<evidence type="ECO:0000256" key="5">
    <source>
        <dbReference type="SAM" id="MobiDB-lite"/>
    </source>
</evidence>
<dbReference type="InterPro" id="IPR007627">
    <property type="entry name" value="RNA_pol_sigma70_r2"/>
</dbReference>
<dbReference type="InterPro" id="IPR013324">
    <property type="entry name" value="RNA_pol_sigma_r3/r4-like"/>
</dbReference>
<dbReference type="Gene3D" id="1.20.140.160">
    <property type="match status" value="1"/>
</dbReference>
<keyword evidence="4" id="KW-0804">Transcription</keyword>
<dbReference type="NCBIfam" id="TIGR02937">
    <property type="entry name" value="sigma70-ECF"/>
    <property type="match status" value="1"/>
</dbReference>
<sequence length="280" mass="31656">MSAVIDAQPSAPTVVPQHRPDFGEDQPAEELLRIMKNLPEGHPSAAALQERVMELYQPLIHKIARRYSGRGEPYEDLRQTGHLGLVKAIRGFDPDRGKKFISYLLPMVTGEIKRHFRDHTWAVRVPRRHQENRNQLNRIRGEFQQEHARPPKISELAEAMGLPEAEVLELVQVSESYNTLSLDVPDLGDDDGSTLEDRLGQEDASYDLVVERESLRPALTCLDSRERTILHLRFFGDCTQAQIAEEVGCSQMHVSRLLAATIEKLRQRIGEEVPSGSGRS</sequence>
<evidence type="ECO:0000259" key="7">
    <source>
        <dbReference type="Pfam" id="PF04542"/>
    </source>
</evidence>
<dbReference type="PANTHER" id="PTHR30385:SF4">
    <property type="entry name" value="RNA POLYMERASE SIGMA-E FACTOR"/>
    <property type="match status" value="1"/>
</dbReference>
<dbReference type="Pfam" id="PF04545">
    <property type="entry name" value="Sigma70_r4"/>
    <property type="match status" value="1"/>
</dbReference>
<dbReference type="SUPFAM" id="SSF88946">
    <property type="entry name" value="Sigma2 domain of RNA polymerase sigma factors"/>
    <property type="match status" value="1"/>
</dbReference>
<dbReference type="SUPFAM" id="SSF88659">
    <property type="entry name" value="Sigma3 and sigma4 domains of RNA polymerase sigma factors"/>
    <property type="match status" value="2"/>
</dbReference>
<evidence type="ECO:0000313" key="10">
    <source>
        <dbReference type="Proteomes" id="UP000536604"/>
    </source>
</evidence>
<evidence type="ECO:0000259" key="6">
    <source>
        <dbReference type="Pfam" id="PF04539"/>
    </source>
</evidence>
<dbReference type="EMBL" id="JACHJO010000012">
    <property type="protein sequence ID" value="MBB6121886.1"/>
    <property type="molecule type" value="Genomic_DNA"/>
</dbReference>
<evidence type="ECO:0000256" key="2">
    <source>
        <dbReference type="ARBA" id="ARBA00023082"/>
    </source>
</evidence>
<evidence type="ECO:0000256" key="1">
    <source>
        <dbReference type="ARBA" id="ARBA00023015"/>
    </source>
</evidence>
<organism evidence="9 10">
    <name type="scientific">Nocardiopsis algeriensis</name>
    <dbReference type="NCBI Taxonomy" id="1478215"/>
    <lineage>
        <taxon>Bacteria</taxon>
        <taxon>Bacillati</taxon>
        <taxon>Actinomycetota</taxon>
        <taxon>Actinomycetes</taxon>
        <taxon>Streptosporangiales</taxon>
        <taxon>Nocardiopsidaceae</taxon>
        <taxon>Nocardiopsis</taxon>
    </lineage>
</organism>
<dbReference type="Gene3D" id="1.20.120.1810">
    <property type="match status" value="1"/>
</dbReference>
<dbReference type="InterPro" id="IPR007630">
    <property type="entry name" value="RNA_pol_sigma70_r4"/>
</dbReference>
<dbReference type="PRINTS" id="PR00046">
    <property type="entry name" value="SIGMA70FCT"/>
</dbReference>
<dbReference type="Proteomes" id="UP000536604">
    <property type="component" value="Unassembled WGS sequence"/>
</dbReference>
<evidence type="ECO:0000256" key="3">
    <source>
        <dbReference type="ARBA" id="ARBA00023125"/>
    </source>
</evidence>
<evidence type="ECO:0000256" key="4">
    <source>
        <dbReference type="ARBA" id="ARBA00023163"/>
    </source>
</evidence>
<dbReference type="CDD" id="cd06171">
    <property type="entry name" value="Sigma70_r4"/>
    <property type="match status" value="1"/>
</dbReference>
<keyword evidence="3" id="KW-0238">DNA-binding</keyword>
<dbReference type="GO" id="GO:0016987">
    <property type="term" value="F:sigma factor activity"/>
    <property type="evidence" value="ECO:0007669"/>
    <property type="project" value="UniProtKB-KW"/>
</dbReference>
<gene>
    <name evidence="9" type="ORF">FHS13_003865</name>
</gene>
<keyword evidence="1" id="KW-0805">Transcription regulation</keyword>
<protein>
    <submittedName>
        <fullName evidence="9">RNA polymerase sigma-B factor</fullName>
    </submittedName>
</protein>
<proteinExistence type="predicted"/>
<dbReference type="InterPro" id="IPR014322">
    <property type="entry name" value="RNA_pol_sigma-B/F/G"/>
</dbReference>
<dbReference type="InterPro" id="IPR007624">
    <property type="entry name" value="RNA_pol_sigma70_r3"/>
</dbReference>
<dbReference type="PANTHER" id="PTHR30385">
    <property type="entry name" value="SIGMA FACTOR F FLAGELLAR"/>
    <property type="match status" value="1"/>
</dbReference>
<dbReference type="NCBIfam" id="TIGR02980">
    <property type="entry name" value="SigBFG"/>
    <property type="match status" value="1"/>
</dbReference>
<dbReference type="InterPro" id="IPR014284">
    <property type="entry name" value="RNA_pol_sigma-70_dom"/>
</dbReference>
<dbReference type="GO" id="GO:0006352">
    <property type="term" value="P:DNA-templated transcription initiation"/>
    <property type="evidence" value="ECO:0007669"/>
    <property type="project" value="InterPro"/>
</dbReference>
<evidence type="ECO:0000259" key="8">
    <source>
        <dbReference type="Pfam" id="PF04545"/>
    </source>
</evidence>
<comment type="caution">
    <text evidence="9">The sequence shown here is derived from an EMBL/GenBank/DDBJ whole genome shotgun (WGS) entry which is preliminary data.</text>
</comment>
<feature type="domain" description="RNA polymerase sigma-70 region 3" evidence="6">
    <location>
        <begin position="131"/>
        <end position="198"/>
    </location>
</feature>
<accession>A0A841IX84</accession>
<dbReference type="Pfam" id="PF04542">
    <property type="entry name" value="Sigma70_r2"/>
    <property type="match status" value="1"/>
</dbReference>
<keyword evidence="2" id="KW-0731">Sigma factor</keyword>
<evidence type="ECO:0000313" key="9">
    <source>
        <dbReference type="EMBL" id="MBB6121886.1"/>
    </source>
</evidence>
<feature type="domain" description="RNA polymerase sigma-70 region 4" evidence="8">
    <location>
        <begin position="218"/>
        <end position="267"/>
    </location>
</feature>